<evidence type="ECO:0000313" key="2">
    <source>
        <dbReference type="EMBL" id="KAK5627120.1"/>
    </source>
</evidence>
<comment type="caution">
    <text evidence="2">The sequence shown here is derived from an EMBL/GenBank/DDBJ whole genome shotgun (WGS) entry which is preliminary data.</text>
</comment>
<sequence length="352" mass="38296">MESTLGKMEMDPSLGKVLFLKVSTNLASADRLSSLFSLAALAASLFSASASAQCARETLVAATNKLLQAQTSGKPEALGALESVAYLEQFKKADATKGILATPLVLDFNRSLHDTVQCTTYTEMISAKGSHPYVIGTQMHFTPEGVLTNFSSLVTDKGDWLFNATGTLYVCYPWSHLLPIPNARGGHNGPRDATSMSREYIGPRKRAPILPERWASREKWDVIPEDQRDSRETIKAAADAYADIFNNKTVKVPWGTPCARLEGGMYTGSGSANDRCDVGIPNGESHVSHQIPLFLGANSHLGVKLVNRRYVIDETIGAVDVFIDFASVPDSHEFRVEKGKIRYVHTLTVMGG</sequence>
<dbReference type="InterPro" id="IPR058334">
    <property type="entry name" value="DUF8021"/>
</dbReference>
<proteinExistence type="predicted"/>
<reference evidence="2 3" key="1">
    <citation type="submission" date="2023-10" db="EMBL/GenBank/DDBJ databases">
        <title>Draft genome sequence of Xylaria bambusicola isolate GMP-LS, the root and basal stem rot pathogen of sugarcane in Indonesia.</title>
        <authorList>
            <person name="Selvaraj P."/>
            <person name="Muralishankar V."/>
            <person name="Muruganantham S."/>
            <person name="Sp S."/>
            <person name="Haryani S."/>
            <person name="Lau K.J.X."/>
            <person name="Naqvi N.I."/>
        </authorList>
    </citation>
    <scope>NUCLEOTIDE SEQUENCE [LARGE SCALE GENOMIC DNA]</scope>
    <source>
        <strain evidence="2">GMP-LS</strain>
    </source>
</reference>
<name>A0AAN7U6W9_9PEZI</name>
<keyword evidence="3" id="KW-1185">Reference proteome</keyword>
<feature type="domain" description="DUF8021" evidence="1">
    <location>
        <begin position="227"/>
        <end position="348"/>
    </location>
</feature>
<gene>
    <name evidence="2" type="ORF">RRF57_002835</name>
</gene>
<accession>A0AAN7U6W9</accession>
<dbReference type="Proteomes" id="UP001305414">
    <property type="component" value="Unassembled WGS sequence"/>
</dbReference>
<dbReference type="AlphaFoldDB" id="A0AAN7U6W9"/>
<evidence type="ECO:0000259" key="1">
    <source>
        <dbReference type="Pfam" id="PF26061"/>
    </source>
</evidence>
<organism evidence="2 3">
    <name type="scientific">Xylaria bambusicola</name>
    <dbReference type="NCBI Taxonomy" id="326684"/>
    <lineage>
        <taxon>Eukaryota</taxon>
        <taxon>Fungi</taxon>
        <taxon>Dikarya</taxon>
        <taxon>Ascomycota</taxon>
        <taxon>Pezizomycotina</taxon>
        <taxon>Sordariomycetes</taxon>
        <taxon>Xylariomycetidae</taxon>
        <taxon>Xylariales</taxon>
        <taxon>Xylariaceae</taxon>
        <taxon>Xylaria</taxon>
    </lineage>
</organism>
<protein>
    <recommendedName>
        <fullName evidence="1">DUF8021 domain-containing protein</fullName>
    </recommendedName>
</protein>
<dbReference type="EMBL" id="JAWHQM010000005">
    <property type="protein sequence ID" value="KAK5627120.1"/>
    <property type="molecule type" value="Genomic_DNA"/>
</dbReference>
<dbReference type="Pfam" id="PF26061">
    <property type="entry name" value="DUF8021"/>
    <property type="match status" value="1"/>
</dbReference>
<evidence type="ECO:0000313" key="3">
    <source>
        <dbReference type="Proteomes" id="UP001305414"/>
    </source>
</evidence>